<dbReference type="GO" id="GO:0006536">
    <property type="term" value="P:glutamate metabolic process"/>
    <property type="evidence" value="ECO:0007669"/>
    <property type="project" value="TreeGrafter"/>
</dbReference>
<evidence type="ECO:0000313" key="4">
    <source>
        <dbReference type="Proteomes" id="UP000275408"/>
    </source>
</evidence>
<protein>
    <recommendedName>
        <fullName evidence="5">D-glutamate cyclase-like C-terminal domain-containing protein</fullName>
    </recommendedName>
</protein>
<evidence type="ECO:0000313" key="3">
    <source>
        <dbReference type="EMBL" id="RMX47948.1"/>
    </source>
</evidence>
<evidence type="ECO:0000256" key="1">
    <source>
        <dbReference type="ARBA" id="ARBA00007896"/>
    </source>
</evidence>
<keyword evidence="4" id="KW-1185">Reference proteome</keyword>
<gene>
    <name evidence="3" type="ORF">pdam_00005335</name>
</gene>
<keyword evidence="2" id="KW-0456">Lyase</keyword>
<dbReference type="Proteomes" id="UP000275408">
    <property type="component" value="Unassembled WGS sequence"/>
</dbReference>
<name>A0A3M6U3A2_POCDA</name>
<accession>A0A3M6U3A2</accession>
<organism evidence="3 4">
    <name type="scientific">Pocillopora damicornis</name>
    <name type="common">Cauliflower coral</name>
    <name type="synonym">Millepora damicornis</name>
    <dbReference type="NCBI Taxonomy" id="46731"/>
    <lineage>
        <taxon>Eukaryota</taxon>
        <taxon>Metazoa</taxon>
        <taxon>Cnidaria</taxon>
        <taxon>Anthozoa</taxon>
        <taxon>Hexacorallia</taxon>
        <taxon>Scleractinia</taxon>
        <taxon>Astrocoeniina</taxon>
        <taxon>Pocilloporidae</taxon>
        <taxon>Pocillopora</taxon>
    </lineage>
</organism>
<dbReference type="PANTHER" id="PTHR32022">
    <property type="entry name" value="D-GLUTAMATE CYCLASE, MITOCHONDRIAL"/>
    <property type="match status" value="1"/>
</dbReference>
<sequence length="576" mass="63070">MLDLKLYLGPRFSRTAMSLSRDTLQIKPREAREQFRKGNLSETPITCSQFCAGYLQANIACVPSDIADDFERLCLSNSSPFPLLYRSKPGEVSAPPLASNSDARTDLPLYAVSENGVDTGIKENLLEIPWDDMVTFYFGCSYSFDHFLVTAKVPLRHMIQKQDPPIYLTGIPLIPQGPFSGNMIVTMRAIPRKFVPKVAEVCVPLDFAHGAPIHIGAPALIGIEEFHNPPIGNKPVYDEDDVLVFWGCGISGSEVMASAKPRVAVSLSMKCLGSLFITDCLVTEYLQQHPSELAGLSPEVIFLSESPQFASLVSQQAMDEIVNKENEFTSIKPNVSSNGFQERNDKLLKSALALSHASYVAIVTLPPQEEAKQVSGRQLSAVVCIVKALLAQDKEITILTQKNAVAEWETFLAECESQSIVLKSVPVVPIAGKTSDWSRDVCSVMAMVVDNLGLRFSSSSLNSMVFVSEQGMLSVQSSLSLGADTNDVVKVNGDHVVANGQPIESGCWLSPLLVSMAIYILQTCPIHSRYARRGRGLHEVKAAKEFFVTPSDTLVMECQEVEFVQKMLNAKNSPKI</sequence>
<dbReference type="InterPro" id="IPR038021">
    <property type="entry name" value="Putative_hydro-lyase"/>
</dbReference>
<reference evidence="3 4" key="1">
    <citation type="journal article" date="2018" name="Sci. Rep.">
        <title>Comparative analysis of the Pocillopora damicornis genome highlights role of immune system in coral evolution.</title>
        <authorList>
            <person name="Cunning R."/>
            <person name="Bay R.A."/>
            <person name="Gillette P."/>
            <person name="Baker A.C."/>
            <person name="Traylor-Knowles N."/>
        </authorList>
    </citation>
    <scope>NUCLEOTIDE SEQUENCE [LARGE SCALE GENOMIC DNA]</scope>
    <source>
        <strain evidence="3">RSMAS</strain>
        <tissue evidence="3">Whole animal</tissue>
    </source>
</reference>
<dbReference type="GO" id="GO:0047820">
    <property type="term" value="F:D-glutamate cyclase activity"/>
    <property type="evidence" value="ECO:0007669"/>
    <property type="project" value="TreeGrafter"/>
</dbReference>
<dbReference type="Gene3D" id="3.40.1640.10">
    <property type="entry name" value="PSTPO5379-like"/>
    <property type="match status" value="1"/>
</dbReference>
<dbReference type="Pfam" id="PF07286">
    <property type="entry name" value="D-Glu_cyclase"/>
    <property type="match status" value="1"/>
</dbReference>
<dbReference type="InterPro" id="IPR009906">
    <property type="entry name" value="D-Glu_cyclase"/>
</dbReference>
<evidence type="ECO:0000256" key="2">
    <source>
        <dbReference type="ARBA" id="ARBA00023239"/>
    </source>
</evidence>
<evidence type="ECO:0008006" key="5">
    <source>
        <dbReference type="Google" id="ProtNLM"/>
    </source>
</evidence>
<comment type="caution">
    <text evidence="3">The sequence shown here is derived from an EMBL/GenBank/DDBJ whole genome shotgun (WGS) entry which is preliminary data.</text>
</comment>
<dbReference type="EMBL" id="RCHS01002320">
    <property type="protein sequence ID" value="RMX47948.1"/>
    <property type="molecule type" value="Genomic_DNA"/>
</dbReference>
<dbReference type="OrthoDB" id="10262538at2759"/>
<dbReference type="PANTHER" id="PTHR32022:SF10">
    <property type="entry name" value="D-GLUTAMATE CYCLASE, MITOCHONDRIAL"/>
    <property type="match status" value="1"/>
</dbReference>
<dbReference type="AlphaFoldDB" id="A0A3M6U3A2"/>
<dbReference type="Gene3D" id="3.30.2040.10">
    <property type="entry name" value="PSTPO5379-like domain"/>
    <property type="match status" value="1"/>
</dbReference>
<proteinExistence type="inferred from homology"/>
<comment type="similarity">
    <text evidence="1">Belongs to the D-glutamate cyclase family.</text>
</comment>
<dbReference type="SUPFAM" id="SSF160920">
    <property type="entry name" value="PSTPO5379-like"/>
    <property type="match status" value="1"/>
</dbReference>